<sequence>MNRSRVVLFFSATFLLVLVHGAHGCRRLGTSGSIPPKGQGPTQDPISDVWLGRLPFFSYMCGWPNDTVKGGMVRRQVIDPFQLIPRNLDPIHTLVYFRGEVYEWGQGLLRSYARGTLGRDPHGCPIHWSLYGQSNCTSSEVKEVAASYLSHYGSYNLLSNNCHSFTERLNQKLLSGDCRPF</sequence>
<dbReference type="InterPro" id="IPR042266">
    <property type="entry name" value="PPPDE_sf"/>
</dbReference>
<protein>
    <submittedName>
        <fullName evidence="3">Uncharacterized protein LOC110985704</fullName>
    </submittedName>
</protein>
<dbReference type="RefSeq" id="XP_022102610.1">
    <property type="nucleotide sequence ID" value="XM_022246918.1"/>
</dbReference>
<dbReference type="Gene3D" id="3.90.1720.30">
    <property type="entry name" value="PPPDE domains"/>
    <property type="match status" value="1"/>
</dbReference>
<accession>A0A8B7ZCP3</accession>
<dbReference type="Proteomes" id="UP000694845">
    <property type="component" value="Unplaced"/>
</dbReference>
<keyword evidence="1" id="KW-0732">Signal</keyword>
<dbReference type="OMA" id="YMCGWPN"/>
<dbReference type="OrthoDB" id="6082640at2759"/>
<name>A0A8B7ZCP3_ACAPL</name>
<keyword evidence="2" id="KW-1185">Reference proteome</keyword>
<evidence type="ECO:0000313" key="3">
    <source>
        <dbReference type="RefSeq" id="XP_022102610.1"/>
    </source>
</evidence>
<dbReference type="GeneID" id="110985704"/>
<dbReference type="KEGG" id="aplc:110985704"/>
<gene>
    <name evidence="3" type="primary">LOC110985704</name>
</gene>
<feature type="chain" id="PRO_5034697137" evidence="1">
    <location>
        <begin position="25"/>
        <end position="181"/>
    </location>
</feature>
<reference evidence="3" key="1">
    <citation type="submission" date="2025-08" db="UniProtKB">
        <authorList>
            <consortium name="RefSeq"/>
        </authorList>
    </citation>
    <scope>IDENTIFICATION</scope>
</reference>
<feature type="signal peptide" evidence="1">
    <location>
        <begin position="1"/>
        <end position="24"/>
    </location>
</feature>
<proteinExistence type="predicted"/>
<organism evidence="2 3">
    <name type="scientific">Acanthaster planci</name>
    <name type="common">Crown-of-thorns starfish</name>
    <dbReference type="NCBI Taxonomy" id="133434"/>
    <lineage>
        <taxon>Eukaryota</taxon>
        <taxon>Metazoa</taxon>
        <taxon>Echinodermata</taxon>
        <taxon>Eleutherozoa</taxon>
        <taxon>Asterozoa</taxon>
        <taxon>Asteroidea</taxon>
        <taxon>Valvatacea</taxon>
        <taxon>Valvatida</taxon>
        <taxon>Acanthasteridae</taxon>
        <taxon>Acanthaster</taxon>
    </lineage>
</organism>
<dbReference type="AlphaFoldDB" id="A0A8B7ZCP3"/>
<evidence type="ECO:0000256" key="1">
    <source>
        <dbReference type="SAM" id="SignalP"/>
    </source>
</evidence>
<evidence type="ECO:0000313" key="2">
    <source>
        <dbReference type="Proteomes" id="UP000694845"/>
    </source>
</evidence>